<dbReference type="AlphaFoldDB" id="A0A4U5JID6"/>
<comment type="caution">
    <text evidence="1">The sequence shown here is derived from an EMBL/GenBank/DDBJ whole genome shotgun (WGS) entry which is preliminary data.</text>
</comment>
<sequence>MQYALRASERNIAARTDARPSPLVVMSIPWGALLRADPENCRMALTSSVSKATIAREKLRFRVNARCADDDGVRPRSSSF</sequence>
<proteinExistence type="predicted"/>
<organism evidence="1 2">
    <name type="scientific">Luteimonas gilva</name>
    <dbReference type="NCBI Taxonomy" id="2572684"/>
    <lineage>
        <taxon>Bacteria</taxon>
        <taxon>Pseudomonadati</taxon>
        <taxon>Pseudomonadota</taxon>
        <taxon>Gammaproteobacteria</taxon>
        <taxon>Lysobacterales</taxon>
        <taxon>Lysobacteraceae</taxon>
        <taxon>Luteimonas</taxon>
    </lineage>
</organism>
<keyword evidence="2" id="KW-1185">Reference proteome</keyword>
<gene>
    <name evidence="1" type="ORF">FCE95_14000</name>
</gene>
<evidence type="ECO:0000313" key="1">
    <source>
        <dbReference type="EMBL" id="TKR29272.1"/>
    </source>
</evidence>
<name>A0A4U5JID6_9GAMM</name>
<dbReference type="RefSeq" id="WP_137267677.1">
    <property type="nucleotide sequence ID" value="NZ_SZUA01000003.1"/>
</dbReference>
<accession>A0A4U5JID6</accession>
<dbReference type="Proteomes" id="UP000308707">
    <property type="component" value="Unassembled WGS sequence"/>
</dbReference>
<evidence type="ECO:0000313" key="2">
    <source>
        <dbReference type="Proteomes" id="UP000308707"/>
    </source>
</evidence>
<protein>
    <submittedName>
        <fullName evidence="1">Uncharacterized protein</fullName>
    </submittedName>
</protein>
<reference evidence="1 2" key="1">
    <citation type="submission" date="2019-04" db="EMBL/GenBank/DDBJ databases">
        <title>Reference strain of H23.</title>
        <authorList>
            <person name="Luo X."/>
        </authorList>
    </citation>
    <scope>NUCLEOTIDE SEQUENCE [LARGE SCALE GENOMIC DNA]</scope>
    <source>
        <strain evidence="1 2">H23</strain>
    </source>
</reference>
<dbReference type="EMBL" id="SZUA01000003">
    <property type="protein sequence ID" value="TKR29272.1"/>
    <property type="molecule type" value="Genomic_DNA"/>
</dbReference>